<feature type="chain" id="PRO_5040336015" evidence="1">
    <location>
        <begin position="20"/>
        <end position="138"/>
    </location>
</feature>
<feature type="signal peptide" evidence="1">
    <location>
        <begin position="1"/>
        <end position="19"/>
    </location>
</feature>
<evidence type="ECO:0000313" key="3">
    <source>
        <dbReference type="Proteomes" id="UP000726777"/>
    </source>
</evidence>
<gene>
    <name evidence="2" type="ORF">IB292_21775</name>
</gene>
<proteinExistence type="predicted"/>
<protein>
    <submittedName>
        <fullName evidence="2">Uncharacterized protein</fullName>
    </submittedName>
</protein>
<dbReference type="EMBL" id="JACVHL010000029">
    <property type="protein sequence ID" value="MCC3807653.1"/>
    <property type="molecule type" value="Genomic_DNA"/>
</dbReference>
<name>A0A9Q3UH21_VIBPH</name>
<reference evidence="2" key="1">
    <citation type="submission" date="2020-09" db="EMBL/GenBank/DDBJ databases">
        <title>Genome sequence of Vibrio parahaemolyticus isolates.</title>
        <authorList>
            <person name="Hammerl J.A."/>
            <person name="Strauch E."/>
        </authorList>
    </citation>
    <scope>NUCLEOTIDE SEQUENCE</scope>
    <source>
        <strain evidence="2">17-VB00146</strain>
    </source>
</reference>
<dbReference type="RefSeq" id="WP_208894712.1">
    <property type="nucleotide sequence ID" value="NZ_CP066164.1"/>
</dbReference>
<evidence type="ECO:0000313" key="2">
    <source>
        <dbReference type="EMBL" id="MCC3807653.1"/>
    </source>
</evidence>
<comment type="caution">
    <text evidence="2">The sequence shown here is derived from an EMBL/GenBank/DDBJ whole genome shotgun (WGS) entry which is preliminary data.</text>
</comment>
<sequence>MKKLVLLLPALLLSSVSMAKVTYEDALESSQAYYDANAAVHHPPSTSGLSDAETQEGGSSNEMGTWVKVSSSTTNITNAGSYATVLTPDAAGQACVKGTRGLIMNTVRECNNWNSGGWHCEGYGAAQITDDGYKAECK</sequence>
<dbReference type="AlphaFoldDB" id="A0A9Q3UH21"/>
<dbReference type="Proteomes" id="UP000726777">
    <property type="component" value="Unassembled WGS sequence"/>
</dbReference>
<accession>A0A9Q3UH21</accession>
<keyword evidence="1" id="KW-0732">Signal</keyword>
<organism evidence="2 3">
    <name type="scientific">Vibrio parahaemolyticus</name>
    <dbReference type="NCBI Taxonomy" id="670"/>
    <lineage>
        <taxon>Bacteria</taxon>
        <taxon>Pseudomonadati</taxon>
        <taxon>Pseudomonadota</taxon>
        <taxon>Gammaproteobacteria</taxon>
        <taxon>Vibrionales</taxon>
        <taxon>Vibrionaceae</taxon>
        <taxon>Vibrio</taxon>
    </lineage>
</organism>
<evidence type="ECO:0000256" key="1">
    <source>
        <dbReference type="SAM" id="SignalP"/>
    </source>
</evidence>